<gene>
    <name evidence="1" type="ORF">ACAOBT_LOCUS6262</name>
</gene>
<accession>A0A9P0P4Q2</accession>
<protein>
    <submittedName>
        <fullName evidence="1">Uncharacterized protein</fullName>
    </submittedName>
</protein>
<evidence type="ECO:0000313" key="1">
    <source>
        <dbReference type="EMBL" id="CAH1965304.1"/>
    </source>
</evidence>
<organism evidence="1 2">
    <name type="scientific">Acanthoscelides obtectus</name>
    <name type="common">Bean weevil</name>
    <name type="synonym">Bruchus obtectus</name>
    <dbReference type="NCBI Taxonomy" id="200917"/>
    <lineage>
        <taxon>Eukaryota</taxon>
        <taxon>Metazoa</taxon>
        <taxon>Ecdysozoa</taxon>
        <taxon>Arthropoda</taxon>
        <taxon>Hexapoda</taxon>
        <taxon>Insecta</taxon>
        <taxon>Pterygota</taxon>
        <taxon>Neoptera</taxon>
        <taxon>Endopterygota</taxon>
        <taxon>Coleoptera</taxon>
        <taxon>Polyphaga</taxon>
        <taxon>Cucujiformia</taxon>
        <taxon>Chrysomeloidea</taxon>
        <taxon>Chrysomelidae</taxon>
        <taxon>Bruchinae</taxon>
        <taxon>Bruchini</taxon>
        <taxon>Acanthoscelides</taxon>
    </lineage>
</organism>
<sequence>MYSCVILFKYVIYSIIVVKKNSTLRTPRYPALVVPVKGPRSKH</sequence>
<keyword evidence="2" id="KW-1185">Reference proteome</keyword>
<dbReference type="EMBL" id="CAKOFQ010006723">
    <property type="protein sequence ID" value="CAH1965304.1"/>
    <property type="molecule type" value="Genomic_DNA"/>
</dbReference>
<dbReference type="Proteomes" id="UP001152888">
    <property type="component" value="Unassembled WGS sequence"/>
</dbReference>
<name>A0A9P0P4Q2_ACAOB</name>
<comment type="caution">
    <text evidence="1">The sequence shown here is derived from an EMBL/GenBank/DDBJ whole genome shotgun (WGS) entry which is preliminary data.</text>
</comment>
<dbReference type="AlphaFoldDB" id="A0A9P0P4Q2"/>
<proteinExistence type="predicted"/>
<reference evidence="1" key="1">
    <citation type="submission" date="2022-03" db="EMBL/GenBank/DDBJ databases">
        <authorList>
            <person name="Sayadi A."/>
        </authorList>
    </citation>
    <scope>NUCLEOTIDE SEQUENCE</scope>
</reference>
<evidence type="ECO:0000313" key="2">
    <source>
        <dbReference type="Proteomes" id="UP001152888"/>
    </source>
</evidence>